<feature type="domain" description="Alanyl-transfer RNA synthetases family profile" evidence="14">
    <location>
        <begin position="17"/>
        <end position="724"/>
    </location>
</feature>
<comment type="similarity">
    <text evidence="2 12">Belongs to the class-II aminoacyl-tRNA synthetase family.</text>
</comment>
<comment type="function">
    <text evidence="12">Catalyzes the attachment of alanine to tRNA(Ala) in a two-step reaction: alanine is first activated by ATP to form Ala-AMP and then transferred to the acceptor end of tRNA(Ala). Also edits incorrectly charged Ser-tRNA(Ala) and Gly-tRNA(Ala) via its editing domain.</text>
</comment>
<keyword evidence="11 12" id="KW-0030">Aminoacyl-tRNA synthetase</keyword>
<keyword evidence="10 12" id="KW-0648">Protein biosynthesis</keyword>
<dbReference type="GO" id="GO:0008270">
    <property type="term" value="F:zinc ion binding"/>
    <property type="evidence" value="ECO:0007669"/>
    <property type="project" value="UniProtKB-UniRule"/>
</dbReference>
<protein>
    <recommendedName>
        <fullName evidence="12">Alanine--tRNA ligase</fullName>
        <ecNumber evidence="12">6.1.1.7</ecNumber>
    </recommendedName>
    <alternativeName>
        <fullName evidence="12">Alanyl-tRNA synthetase</fullName>
        <shortName evidence="12">AlaRS</shortName>
    </alternativeName>
</protein>
<dbReference type="NCBIfam" id="TIGR00344">
    <property type="entry name" value="alaS"/>
    <property type="match status" value="1"/>
</dbReference>
<dbReference type="Gene3D" id="3.30.980.10">
    <property type="entry name" value="Threonyl-trna Synthetase, Chain A, domain 2"/>
    <property type="match status" value="1"/>
</dbReference>
<evidence type="ECO:0000256" key="2">
    <source>
        <dbReference type="ARBA" id="ARBA00008226"/>
    </source>
</evidence>
<dbReference type="Gene3D" id="2.40.30.130">
    <property type="match status" value="1"/>
</dbReference>
<proteinExistence type="inferred from homology"/>
<evidence type="ECO:0000256" key="7">
    <source>
        <dbReference type="ARBA" id="ARBA00022833"/>
    </source>
</evidence>
<dbReference type="FunFam" id="3.30.54.20:FF:000001">
    <property type="entry name" value="Alanine--tRNA ligase"/>
    <property type="match status" value="1"/>
</dbReference>
<keyword evidence="3 12" id="KW-0820">tRNA-binding</keyword>
<comment type="domain">
    <text evidence="12">Consists of three domains; the N-terminal catalytic domain, the editing domain and the C-terminal C-Ala domain. The editing domain removes incorrectly charged amino acids, while the C-Ala domain, along with tRNA(Ala), serves as a bridge to cooperatively bring together the editing and aminoacylation centers thus stimulating deacylation of misacylated tRNAs.</text>
</comment>
<evidence type="ECO:0000256" key="4">
    <source>
        <dbReference type="ARBA" id="ARBA00022598"/>
    </source>
</evidence>
<accession>A0A6J5B5Q6</accession>
<keyword evidence="12" id="KW-0963">Cytoplasm</keyword>
<dbReference type="Gene3D" id="3.30.930.10">
    <property type="entry name" value="Bira Bifunctional Protein, Domain 2"/>
    <property type="match status" value="1"/>
</dbReference>
<evidence type="ECO:0000259" key="14">
    <source>
        <dbReference type="PROSITE" id="PS50860"/>
    </source>
</evidence>
<dbReference type="InterPro" id="IPR018163">
    <property type="entry name" value="Thr/Ala-tRNA-synth_IIc_edit"/>
</dbReference>
<dbReference type="HAMAP" id="MF_00036_B">
    <property type="entry name" value="Ala_tRNA_synth_B"/>
    <property type="match status" value="1"/>
</dbReference>
<evidence type="ECO:0000256" key="3">
    <source>
        <dbReference type="ARBA" id="ARBA00022555"/>
    </source>
</evidence>
<dbReference type="GO" id="GO:0006419">
    <property type="term" value="P:alanyl-tRNA aminoacylation"/>
    <property type="evidence" value="ECO:0007669"/>
    <property type="project" value="UniProtKB-UniRule"/>
</dbReference>
<dbReference type="GO" id="GO:0045892">
    <property type="term" value="P:negative regulation of DNA-templated transcription"/>
    <property type="evidence" value="ECO:0007669"/>
    <property type="project" value="TreeGrafter"/>
</dbReference>
<dbReference type="SUPFAM" id="SSF50447">
    <property type="entry name" value="Translation proteins"/>
    <property type="match status" value="1"/>
</dbReference>
<sequence length="890" mass="97411">MPPVKVRNSQDRPPHAMKAAEIREKFLKFFESKGHTIVRSSSLVPGNDPTLLFTNSGMVQFKDVFLGAESRPYSRATTAQRSVRAGGKHNDLENVGYTARHHTFFEMLGNFSFGDYFKRDAIHYAWELLTGVYQLPKEKLWVTVYQEDDEAHDIWAKEVGVPVERIIRIGDNKGARYASDNFWQMADTGPCGPCSEIFYDHGPEVWGGPPGSPEEDGDRYIEIWNLVFMQFNRDAQGNMTPLPKQCVDTGMGLERIAAVLQHVHSNYEIDLFQALIKAAARETGVSDLTNNSLKVIADHIRACSFLIVDGVIPGNEGRGYVLRRIVRRAIRHGYKLGKKGSFFHRMVADLVEQMGSAYPELKDAQQRVTDVLRQEEERFFETIEHGMSILENALAELEKKGRKTLDGELAFKLHDTYGFPLDLTADVCREREVTVDESAFDEAMARQREQARAAGKFKMAQGLEYSGAKTTFHGYEEIVFDDAKVVALYVDGASVQEVAQGQQAVVVLDHTPFYAESGGQVGDQGLLANASVRFAVADTLKVQADVVGHHGTLEQGILKVGDVVKAEIDAVRRARTARNHSATHLMHKALREVLGSHVQQKGSLVDPDKTRFDFAHNAPMTDEQIRRVEEIVNAEVLANAPGIVRVMPFDEAVKGGAMALFGEKYGDEVRVLDLGFSRELCGGTHVHRTGDIGLFKIVMEGGVAAGIRRVEAITGDNAVRFVQDLDARINAAASVLKAQPSELTQRITQVQDQVKQLEKELSALKSKMASSQGDELAGQAIEVAGVQVLAATLEGADVKTLRETVDKLKDKLKSAAIVLASVEGGKVSLIAGVTADASKKVKAGELVNFVAQQVGGKGGGRPDMAQAGGTEPANLPAALAGVKGWVEAQL</sequence>
<dbReference type="Proteomes" id="UP000494249">
    <property type="component" value="Unassembled WGS sequence"/>
</dbReference>
<feature type="binding site" evidence="12">
    <location>
        <position position="681"/>
    </location>
    <ligand>
        <name>Zn(2+)</name>
        <dbReference type="ChEBI" id="CHEBI:29105"/>
    </ligand>
</feature>
<dbReference type="FunFam" id="3.30.930.10:FF:000004">
    <property type="entry name" value="Alanine--tRNA ligase"/>
    <property type="match status" value="1"/>
</dbReference>
<keyword evidence="6 12" id="KW-0547">Nucleotide-binding</keyword>
<dbReference type="SUPFAM" id="SSF101353">
    <property type="entry name" value="Putative anticodon-binding domain of alanyl-tRNA synthetase (AlaRS)"/>
    <property type="match status" value="1"/>
</dbReference>
<dbReference type="FunFam" id="2.40.30.130:FF:000001">
    <property type="entry name" value="Alanine--tRNA ligase"/>
    <property type="match status" value="1"/>
</dbReference>
<dbReference type="InterPro" id="IPR003156">
    <property type="entry name" value="DHHA1_dom"/>
</dbReference>
<dbReference type="GO" id="GO:0002161">
    <property type="term" value="F:aminoacyl-tRNA deacylase activity"/>
    <property type="evidence" value="ECO:0007669"/>
    <property type="project" value="TreeGrafter"/>
</dbReference>
<dbReference type="GO" id="GO:0005829">
    <property type="term" value="C:cytosol"/>
    <property type="evidence" value="ECO:0007669"/>
    <property type="project" value="TreeGrafter"/>
</dbReference>
<feature type="coiled-coil region" evidence="13">
    <location>
        <begin position="740"/>
        <end position="774"/>
    </location>
</feature>
<dbReference type="InterPro" id="IPR023033">
    <property type="entry name" value="Ala_tRNA_ligase_euk/bac"/>
</dbReference>
<keyword evidence="9 12" id="KW-0694">RNA-binding</keyword>
<dbReference type="InterPro" id="IPR018165">
    <property type="entry name" value="Ala-tRNA-synth_IIc_core"/>
</dbReference>
<gene>
    <name evidence="12 15" type="primary">alaS</name>
    <name evidence="15" type="ORF">LMG22037_03050</name>
</gene>
<dbReference type="FunFam" id="3.10.310.40:FF:000001">
    <property type="entry name" value="Alanine--tRNA ligase"/>
    <property type="match status" value="1"/>
</dbReference>
<evidence type="ECO:0000256" key="10">
    <source>
        <dbReference type="ARBA" id="ARBA00022917"/>
    </source>
</evidence>
<keyword evidence="8 12" id="KW-0067">ATP-binding</keyword>
<evidence type="ECO:0000256" key="11">
    <source>
        <dbReference type="ARBA" id="ARBA00023146"/>
    </source>
</evidence>
<keyword evidence="4 12" id="KW-0436">Ligase</keyword>
<evidence type="ECO:0000256" key="12">
    <source>
        <dbReference type="HAMAP-Rule" id="MF_00036"/>
    </source>
</evidence>
<dbReference type="SMART" id="SM00863">
    <property type="entry name" value="tRNA_SAD"/>
    <property type="match status" value="1"/>
</dbReference>
<reference evidence="15 16" key="1">
    <citation type="submission" date="2020-04" db="EMBL/GenBank/DDBJ databases">
        <authorList>
            <person name="De Canck E."/>
        </authorList>
    </citation>
    <scope>NUCLEOTIDE SEQUENCE [LARGE SCALE GENOMIC DNA]</scope>
    <source>
        <strain evidence="15 16">LMG 22037</strain>
    </source>
</reference>
<evidence type="ECO:0000256" key="9">
    <source>
        <dbReference type="ARBA" id="ARBA00022884"/>
    </source>
</evidence>
<evidence type="ECO:0000256" key="1">
    <source>
        <dbReference type="ARBA" id="ARBA00004496"/>
    </source>
</evidence>
<evidence type="ECO:0000256" key="6">
    <source>
        <dbReference type="ARBA" id="ARBA00022741"/>
    </source>
</evidence>
<dbReference type="PANTHER" id="PTHR11777:SF9">
    <property type="entry name" value="ALANINE--TRNA LIGASE, CYTOPLASMIC"/>
    <property type="match status" value="1"/>
</dbReference>
<comment type="catalytic activity">
    <reaction evidence="12">
        <text>tRNA(Ala) + L-alanine + ATP = L-alanyl-tRNA(Ala) + AMP + diphosphate</text>
        <dbReference type="Rhea" id="RHEA:12540"/>
        <dbReference type="Rhea" id="RHEA-COMP:9657"/>
        <dbReference type="Rhea" id="RHEA-COMP:9923"/>
        <dbReference type="ChEBI" id="CHEBI:30616"/>
        <dbReference type="ChEBI" id="CHEBI:33019"/>
        <dbReference type="ChEBI" id="CHEBI:57972"/>
        <dbReference type="ChEBI" id="CHEBI:78442"/>
        <dbReference type="ChEBI" id="CHEBI:78497"/>
        <dbReference type="ChEBI" id="CHEBI:456215"/>
        <dbReference type="EC" id="6.1.1.7"/>
    </reaction>
</comment>
<dbReference type="Gene3D" id="3.10.310.40">
    <property type="match status" value="1"/>
</dbReference>
<comment type="subcellular location">
    <subcellularLocation>
        <location evidence="1 12">Cytoplasm</location>
    </subcellularLocation>
</comment>
<dbReference type="PRINTS" id="PR00980">
    <property type="entry name" value="TRNASYNTHALA"/>
</dbReference>
<dbReference type="AlphaFoldDB" id="A0A6J5B5Q6"/>
<dbReference type="InterPro" id="IPR002318">
    <property type="entry name" value="Ala-tRNA-lgiase_IIc"/>
</dbReference>
<dbReference type="InterPro" id="IPR050058">
    <property type="entry name" value="Ala-tRNA_ligase"/>
</dbReference>
<evidence type="ECO:0000256" key="8">
    <source>
        <dbReference type="ARBA" id="ARBA00022840"/>
    </source>
</evidence>
<organism evidence="15 16">
    <name type="scientific">Paraburkholderia phenoliruptrix</name>
    <dbReference type="NCBI Taxonomy" id="252970"/>
    <lineage>
        <taxon>Bacteria</taxon>
        <taxon>Pseudomonadati</taxon>
        <taxon>Pseudomonadota</taxon>
        <taxon>Betaproteobacteria</taxon>
        <taxon>Burkholderiales</taxon>
        <taxon>Burkholderiaceae</taxon>
        <taxon>Paraburkholderia</taxon>
    </lineage>
</organism>
<dbReference type="InterPro" id="IPR009000">
    <property type="entry name" value="Transl_B-barrel_sf"/>
</dbReference>
<evidence type="ECO:0000313" key="15">
    <source>
        <dbReference type="EMBL" id="CAB3692323.1"/>
    </source>
</evidence>
<dbReference type="InterPro" id="IPR012947">
    <property type="entry name" value="tRNA_SAD"/>
</dbReference>
<dbReference type="InterPro" id="IPR018162">
    <property type="entry name" value="Ala-tRNA-ligase_IIc_anticod-bd"/>
</dbReference>
<evidence type="ECO:0000256" key="13">
    <source>
        <dbReference type="SAM" id="Coils"/>
    </source>
</evidence>
<feature type="binding site" evidence="12">
    <location>
        <position position="584"/>
    </location>
    <ligand>
        <name>Zn(2+)</name>
        <dbReference type="ChEBI" id="CHEBI:29105"/>
    </ligand>
</feature>
<evidence type="ECO:0000313" key="16">
    <source>
        <dbReference type="Proteomes" id="UP000494249"/>
    </source>
</evidence>
<comment type="cofactor">
    <cofactor evidence="12">
        <name>Zn(2+)</name>
        <dbReference type="ChEBI" id="CHEBI:29105"/>
    </cofactor>
    <text evidence="12">Binds 1 zinc ion per subunit.</text>
</comment>
<dbReference type="PROSITE" id="PS50860">
    <property type="entry name" value="AA_TRNA_LIGASE_II_ALA"/>
    <property type="match status" value="1"/>
</dbReference>
<dbReference type="Pfam" id="PF01411">
    <property type="entry name" value="tRNA-synt_2c"/>
    <property type="match status" value="1"/>
</dbReference>
<keyword evidence="5 12" id="KW-0479">Metal-binding</keyword>
<dbReference type="InterPro" id="IPR018164">
    <property type="entry name" value="Ala-tRNA-synth_IIc_N"/>
</dbReference>
<dbReference type="Gene3D" id="3.30.54.20">
    <property type="match status" value="1"/>
</dbReference>
<dbReference type="Pfam" id="PF07973">
    <property type="entry name" value="tRNA_SAD"/>
    <property type="match status" value="1"/>
</dbReference>
<dbReference type="PANTHER" id="PTHR11777">
    <property type="entry name" value="ALANYL-TRNA SYNTHETASE"/>
    <property type="match status" value="1"/>
</dbReference>
<dbReference type="EC" id="6.1.1.7" evidence="12"/>
<dbReference type="InterPro" id="IPR045864">
    <property type="entry name" value="aa-tRNA-synth_II/BPL/LPL"/>
</dbReference>
<name>A0A6J5B5Q6_9BURK</name>
<dbReference type="EMBL" id="CADIKB010000012">
    <property type="protein sequence ID" value="CAB3692323.1"/>
    <property type="molecule type" value="Genomic_DNA"/>
</dbReference>
<dbReference type="GO" id="GO:0005524">
    <property type="term" value="F:ATP binding"/>
    <property type="evidence" value="ECO:0007669"/>
    <property type="project" value="UniProtKB-UniRule"/>
</dbReference>
<feature type="binding site" evidence="12">
    <location>
        <position position="685"/>
    </location>
    <ligand>
        <name>Zn(2+)</name>
        <dbReference type="ChEBI" id="CHEBI:29105"/>
    </ligand>
</feature>
<dbReference type="SUPFAM" id="SSF55681">
    <property type="entry name" value="Class II aaRS and biotin synthetases"/>
    <property type="match status" value="1"/>
</dbReference>
<keyword evidence="7 12" id="KW-0862">Zinc</keyword>
<dbReference type="Gene3D" id="6.10.250.550">
    <property type="match status" value="1"/>
</dbReference>
<dbReference type="SUPFAM" id="SSF55186">
    <property type="entry name" value="ThrRS/AlaRS common domain"/>
    <property type="match status" value="1"/>
</dbReference>
<feature type="binding site" evidence="12">
    <location>
        <position position="580"/>
    </location>
    <ligand>
        <name>Zn(2+)</name>
        <dbReference type="ChEBI" id="CHEBI:29105"/>
    </ligand>
</feature>
<evidence type="ECO:0000256" key="5">
    <source>
        <dbReference type="ARBA" id="ARBA00022723"/>
    </source>
</evidence>
<dbReference type="CDD" id="cd00673">
    <property type="entry name" value="AlaRS_core"/>
    <property type="match status" value="1"/>
</dbReference>
<keyword evidence="13" id="KW-0175">Coiled coil</keyword>
<dbReference type="GO" id="GO:0000049">
    <property type="term" value="F:tRNA binding"/>
    <property type="evidence" value="ECO:0007669"/>
    <property type="project" value="UniProtKB-KW"/>
</dbReference>
<dbReference type="Pfam" id="PF02272">
    <property type="entry name" value="DHHA1"/>
    <property type="match status" value="1"/>
</dbReference>
<dbReference type="FunFam" id="3.30.980.10:FF:000004">
    <property type="entry name" value="Alanine--tRNA ligase, cytoplasmic"/>
    <property type="match status" value="1"/>
</dbReference>
<dbReference type="GO" id="GO:0004813">
    <property type="term" value="F:alanine-tRNA ligase activity"/>
    <property type="evidence" value="ECO:0007669"/>
    <property type="project" value="UniProtKB-UniRule"/>
</dbReference>